<dbReference type="AlphaFoldDB" id="A0A2A5IXI4"/>
<dbReference type="Gene3D" id="1.10.10.10">
    <property type="entry name" value="Winged helix-like DNA-binding domain superfamily/Winged helix DNA-binding domain"/>
    <property type="match status" value="1"/>
</dbReference>
<evidence type="ECO:0000259" key="3">
    <source>
        <dbReference type="Pfam" id="PF13518"/>
    </source>
</evidence>
<evidence type="ECO:0000256" key="1">
    <source>
        <dbReference type="ARBA" id="ARBA00038232"/>
    </source>
</evidence>
<organism evidence="4 5">
    <name type="scientific">Rhodococcus qingshengii</name>
    <dbReference type="NCBI Taxonomy" id="334542"/>
    <lineage>
        <taxon>Bacteria</taxon>
        <taxon>Bacillati</taxon>
        <taxon>Actinomycetota</taxon>
        <taxon>Actinomycetes</taxon>
        <taxon>Mycobacteriales</taxon>
        <taxon>Nocardiaceae</taxon>
        <taxon>Rhodococcus</taxon>
        <taxon>Rhodococcus erythropolis group</taxon>
    </lineage>
</organism>
<dbReference type="SUPFAM" id="SSF48295">
    <property type="entry name" value="TrpR-like"/>
    <property type="match status" value="1"/>
</dbReference>
<dbReference type="Pfam" id="PF13518">
    <property type="entry name" value="HTH_28"/>
    <property type="match status" value="1"/>
</dbReference>
<comment type="caution">
    <text evidence="4">The sequence shown here is derived from an EMBL/GenBank/DDBJ whole genome shotgun (WGS) entry which is preliminary data.</text>
</comment>
<protein>
    <recommendedName>
        <fullName evidence="3">Insertion element IS150 protein InsJ-like helix-turn-helix domain-containing protein</fullName>
    </recommendedName>
</protein>
<name>A0A2A5IXI4_RHOSG</name>
<gene>
    <name evidence="4" type="ORF">CHR55_33225</name>
</gene>
<dbReference type="InterPro" id="IPR036388">
    <property type="entry name" value="WH-like_DNA-bd_sf"/>
</dbReference>
<feature type="compositionally biased region" description="Basic and acidic residues" evidence="2">
    <location>
        <begin position="118"/>
        <end position="136"/>
    </location>
</feature>
<dbReference type="InterPro" id="IPR055247">
    <property type="entry name" value="InsJ-like_HTH"/>
</dbReference>
<dbReference type="RefSeq" id="WP_099699087.1">
    <property type="nucleotide sequence ID" value="NZ_JBBCST010000020.1"/>
</dbReference>
<feature type="region of interest" description="Disordered" evidence="2">
    <location>
        <begin position="107"/>
        <end position="136"/>
    </location>
</feature>
<dbReference type="InterPro" id="IPR010921">
    <property type="entry name" value="Trp_repressor/repl_initiator"/>
</dbReference>
<dbReference type="EMBL" id="NOVD01000086">
    <property type="protein sequence ID" value="PCK22020.1"/>
    <property type="molecule type" value="Genomic_DNA"/>
</dbReference>
<dbReference type="InterPro" id="IPR052057">
    <property type="entry name" value="IS150/IS1296_orfA-like"/>
</dbReference>
<evidence type="ECO:0000313" key="4">
    <source>
        <dbReference type="EMBL" id="PCK22020.1"/>
    </source>
</evidence>
<proteinExistence type="inferred from homology"/>
<dbReference type="Proteomes" id="UP000230886">
    <property type="component" value="Unassembled WGS sequence"/>
</dbReference>
<accession>A0A2A5IXI4</accession>
<comment type="similarity">
    <text evidence="1">Belongs to the IS150/IS1296 orfA family.</text>
</comment>
<feature type="domain" description="Insertion element IS150 protein InsJ-like helix-turn-helix" evidence="3">
    <location>
        <begin position="67"/>
        <end position="117"/>
    </location>
</feature>
<dbReference type="PANTHER" id="PTHR33795">
    <property type="entry name" value="INSERTION ELEMENT IS150 PROTEIN INSJ"/>
    <property type="match status" value="1"/>
</dbReference>
<reference evidence="4 5" key="1">
    <citation type="submission" date="2017-07" db="EMBL/GenBank/DDBJ databases">
        <title>Draft sequence of Rhodococcus enclensis 23b-28.</title>
        <authorList>
            <person name="Besaury L."/>
            <person name="Sancelme M."/>
            <person name="Amato P."/>
            <person name="Lallement A."/>
            <person name="Delort A.-M."/>
        </authorList>
    </citation>
    <scope>NUCLEOTIDE SEQUENCE [LARGE SCALE GENOMIC DNA]</scope>
    <source>
        <strain evidence="4 5">23b-28</strain>
    </source>
</reference>
<evidence type="ECO:0000256" key="2">
    <source>
        <dbReference type="SAM" id="MobiDB-lite"/>
    </source>
</evidence>
<dbReference type="PANTHER" id="PTHR33795:SF1">
    <property type="entry name" value="INSERTION ELEMENT IS150 PROTEIN INSJ"/>
    <property type="match status" value="1"/>
</dbReference>
<dbReference type="GO" id="GO:0043565">
    <property type="term" value="F:sequence-specific DNA binding"/>
    <property type="evidence" value="ECO:0007669"/>
    <property type="project" value="InterPro"/>
</dbReference>
<sequence>MYSKSTLSHTDAVSALELFEQGYTAKSVAISLDLAPNPVQMLYQRWQLRGAGALVTRDRRQYDFETKLAIVRRHVNGESGRALAEEYDLPSPTTVANWTVIYRRDGEDGLRPKRRGRPPVDRGDSPPKSELETLRTENERLRAEVAYLGKLRALRSQERR</sequence>
<evidence type="ECO:0000313" key="5">
    <source>
        <dbReference type="Proteomes" id="UP000230886"/>
    </source>
</evidence>